<keyword evidence="3" id="KW-0472">Membrane</keyword>
<organism evidence="4 5">
    <name type="scientific">Microbacterium lemovicicum</name>
    <dbReference type="NCBI Taxonomy" id="1072463"/>
    <lineage>
        <taxon>Bacteria</taxon>
        <taxon>Bacillati</taxon>
        <taxon>Actinomycetota</taxon>
        <taxon>Actinomycetes</taxon>
        <taxon>Micrococcales</taxon>
        <taxon>Microbacteriaceae</taxon>
        <taxon>Microbacterium</taxon>
    </lineage>
</organism>
<keyword evidence="5" id="KW-1185">Reference proteome</keyword>
<name>A0A3S9WBJ8_9MICO</name>
<reference evidence="4 5" key="1">
    <citation type="submission" date="2018-08" db="EMBL/GenBank/DDBJ databases">
        <title>Microbacterium lemovicicum sp. nov., a bacterium isolated from a natural uranium-rich soil.</title>
        <authorList>
            <person name="ORTET P."/>
        </authorList>
    </citation>
    <scope>NUCLEOTIDE SEQUENCE [LARGE SCALE GENOMIC DNA]</scope>
    <source>
        <strain evidence="4 5">Viu22</strain>
    </source>
</reference>
<gene>
    <name evidence="4" type="ORF">CVS47_02071</name>
</gene>
<feature type="region of interest" description="Disordered" evidence="2">
    <location>
        <begin position="271"/>
        <end position="314"/>
    </location>
</feature>
<sequence>MGGPVLGGGVIVLVAVLLWMVYLLPTWAERRRYDAAERNAVRLNQALRVLAETSETPEVVRVELTARTALAQQKLAKRALAEREQAALEEARTDLDRAREERVLAQETARVEAKAAKREARQAAAAVRRSDRAAATAARRAGAELRRASARRRVRQVASLSALAGIALLAAGVWQIAATGASMLAWAGLALVVASVMTLRRLATVAASAQRVVPVPVSSAPVADLQDVALGEPARQWAPRELPRPLTASAGSRAAAVLDAAAAREELRQAAREQTLRDRAEAQRPPSIDTARTARAAASVSSDRPLAAHDDASIEEHVRRLLERRAVGA</sequence>
<feature type="transmembrane region" description="Helical" evidence="3">
    <location>
        <begin position="6"/>
        <end position="24"/>
    </location>
</feature>
<accession>A0A3S9WBJ8</accession>
<proteinExistence type="predicted"/>
<keyword evidence="3" id="KW-1133">Transmembrane helix</keyword>
<dbReference type="RefSeq" id="WP_127095988.1">
    <property type="nucleotide sequence ID" value="NZ_CP031423.1"/>
</dbReference>
<evidence type="ECO:0008006" key="6">
    <source>
        <dbReference type="Google" id="ProtNLM"/>
    </source>
</evidence>
<evidence type="ECO:0000313" key="4">
    <source>
        <dbReference type="EMBL" id="AZS37434.1"/>
    </source>
</evidence>
<keyword evidence="3" id="KW-0812">Transmembrane</keyword>
<feature type="transmembrane region" description="Helical" evidence="3">
    <location>
        <begin position="183"/>
        <end position="203"/>
    </location>
</feature>
<dbReference type="EMBL" id="CP031423">
    <property type="protein sequence ID" value="AZS37434.1"/>
    <property type="molecule type" value="Genomic_DNA"/>
</dbReference>
<evidence type="ECO:0000256" key="1">
    <source>
        <dbReference type="SAM" id="Coils"/>
    </source>
</evidence>
<dbReference type="KEGG" id="mlv:CVS47_02071"/>
<feature type="transmembrane region" description="Helical" evidence="3">
    <location>
        <begin position="157"/>
        <end position="177"/>
    </location>
</feature>
<evidence type="ECO:0000313" key="5">
    <source>
        <dbReference type="Proteomes" id="UP000276888"/>
    </source>
</evidence>
<dbReference type="OrthoDB" id="5126350at2"/>
<protein>
    <recommendedName>
        <fullName evidence="6">Large exoprotein</fullName>
    </recommendedName>
</protein>
<keyword evidence="1" id="KW-0175">Coiled coil</keyword>
<feature type="coiled-coil region" evidence="1">
    <location>
        <begin position="33"/>
        <end position="108"/>
    </location>
</feature>
<feature type="compositionally biased region" description="Basic and acidic residues" evidence="2">
    <location>
        <begin position="271"/>
        <end position="282"/>
    </location>
</feature>
<evidence type="ECO:0000256" key="2">
    <source>
        <dbReference type="SAM" id="MobiDB-lite"/>
    </source>
</evidence>
<evidence type="ECO:0000256" key="3">
    <source>
        <dbReference type="SAM" id="Phobius"/>
    </source>
</evidence>
<dbReference type="AlphaFoldDB" id="A0A3S9WBJ8"/>
<dbReference type="Proteomes" id="UP000276888">
    <property type="component" value="Chromosome"/>
</dbReference>